<keyword evidence="2" id="KW-1185">Reference proteome</keyword>
<reference evidence="1 2" key="1">
    <citation type="submission" date="2020-03" db="EMBL/GenBank/DDBJ databases">
        <title>The role of nitrogen metabolism on polyethylene biodegradation.</title>
        <authorList>
            <person name="Peixoto J."/>
            <person name="Vizzotto C.S."/>
            <person name="Ramos A."/>
            <person name="Alves G."/>
            <person name="Steindorff A."/>
            <person name="Kruger R."/>
        </authorList>
    </citation>
    <scope>NUCLEOTIDE SEQUENCE [LARGE SCALE GENOMIC DNA]</scope>
    <source>
        <strain evidence="1 2">PE63</strain>
    </source>
</reference>
<comment type="caution">
    <text evidence="1">The sequence shown here is derived from an EMBL/GenBank/DDBJ whole genome shotgun (WGS) entry which is preliminary data.</text>
</comment>
<sequence length="341" mass="36669">MKSYEEIQCFLERLQSEDLAILLGELVRHGYDRLPLPGQGQTLARWRALASVAAHNLSLAKLFEGHTDALAILAEIGSAEQAAEGIWAVWGAEPPGPRIQVRPISHQERFAPGDTVLLSGTKFWCSGAHLVDQALITAWLPDGQRCLVAVAMGQPGIEVTQDGWAAVGMGASASVDVRLDKASGTLVGCPGDYLRRPGFSHGGAGVAACWYGASASISSRLLNDSRVVEDPHALAHLGAVDVSLYSAATLLRNTAAQIDAYPLRKWSMEINRVRLMAEATAQQVLQRVPRALGPGPLCKDRALALLLADLPVFIRQSHAERDLAVLGQLRVQHKDCSSWSL</sequence>
<dbReference type="RefSeq" id="WP_211456291.1">
    <property type="nucleotide sequence ID" value="NZ_JAANES010000001.1"/>
</dbReference>
<dbReference type="SUPFAM" id="SSF56645">
    <property type="entry name" value="Acyl-CoA dehydrogenase NM domain-like"/>
    <property type="match status" value="1"/>
</dbReference>
<name>A0ABS5LPJ9_9BURK</name>
<dbReference type="EMBL" id="JAANES010000001">
    <property type="protein sequence ID" value="MBS3018423.1"/>
    <property type="molecule type" value="Genomic_DNA"/>
</dbReference>
<evidence type="ECO:0000313" key="1">
    <source>
        <dbReference type="EMBL" id="MBS3018423.1"/>
    </source>
</evidence>
<organism evidence="1 2">
    <name type="scientific">Comamonas brasiliensis</name>
    <dbReference type="NCBI Taxonomy" id="1812482"/>
    <lineage>
        <taxon>Bacteria</taxon>
        <taxon>Pseudomonadati</taxon>
        <taxon>Pseudomonadota</taxon>
        <taxon>Betaproteobacteria</taxon>
        <taxon>Burkholderiales</taxon>
        <taxon>Comamonadaceae</taxon>
        <taxon>Comamonas</taxon>
    </lineage>
</organism>
<proteinExistence type="predicted"/>
<evidence type="ECO:0008006" key="3">
    <source>
        <dbReference type="Google" id="ProtNLM"/>
    </source>
</evidence>
<evidence type="ECO:0000313" key="2">
    <source>
        <dbReference type="Proteomes" id="UP001647436"/>
    </source>
</evidence>
<protein>
    <recommendedName>
        <fullName evidence="3">Acyl-CoA dehydrogenase</fullName>
    </recommendedName>
</protein>
<accession>A0ABS5LPJ9</accession>
<dbReference type="InterPro" id="IPR009100">
    <property type="entry name" value="AcylCoA_DH/oxidase_NM_dom_sf"/>
</dbReference>
<gene>
    <name evidence="1" type="ORF">DJFAAGMI_01155</name>
</gene>
<dbReference type="InterPro" id="IPR046373">
    <property type="entry name" value="Acyl-CoA_Oxase/DH_mid-dom_sf"/>
</dbReference>
<dbReference type="Gene3D" id="2.40.110.10">
    <property type="entry name" value="Butyryl-CoA Dehydrogenase, subunit A, domain 2"/>
    <property type="match status" value="1"/>
</dbReference>
<dbReference type="Proteomes" id="UP001647436">
    <property type="component" value="Unassembled WGS sequence"/>
</dbReference>